<dbReference type="RefSeq" id="WP_129464555.1">
    <property type="nucleotide sequence ID" value="NZ_SBKQ01000008.1"/>
</dbReference>
<dbReference type="InterPro" id="IPR028098">
    <property type="entry name" value="Glyco_trans_4-like_N"/>
</dbReference>
<dbReference type="PANTHER" id="PTHR12526:SF629">
    <property type="entry name" value="TEICHURONIC ACID BIOSYNTHESIS GLYCOSYLTRANSFERASE TUAH-RELATED"/>
    <property type="match status" value="1"/>
</dbReference>
<protein>
    <submittedName>
        <fullName evidence="5">Glycosyltransferase family 1 protein</fullName>
    </submittedName>
</protein>
<dbReference type="OrthoDB" id="1522162at2"/>
<feature type="domain" description="Glycosyltransferase subfamily 4-like N-terminal" evidence="4">
    <location>
        <begin position="12"/>
        <end position="167"/>
    </location>
</feature>
<gene>
    <name evidence="5" type="ORF">EQG68_09235</name>
</gene>
<sequence length="367" mass="42533">MKILHLSSNIKFGGSEQQLIHLVEATDKRNIKNYIFCFDTSELYNYKDVTKADFITLPPKKIYSLEVIKKIKKIVKEENIDLIHIHNGKFILSFMLSNILFNLKCKAIFSKKDMSRSSSLFSKIKYNYSGIYKTTCVTEAIKKRFEKILFKRNHHKLIVIRDGINISELKKNKEIDIDFKLIKDKIVVGNIANHVRAKGLKNLILTVDFLVNVKNIKNIYFIQIGRFTDLTEELNNMILEKNLTNYIELKGFIQNGHKFLPQFDYFMMTSESEGMPLTILESLYYKIPVITTNVGGIPEVIIHKHNGLLSNTNDFESLANNLIELINDSSLQKKITENGFEMIINKFDSNIMAEQTIEVYKEAILKQ</sequence>
<dbReference type="Proteomes" id="UP000289734">
    <property type="component" value="Unassembled WGS sequence"/>
</dbReference>
<keyword evidence="1" id="KW-0328">Glycosyltransferase</keyword>
<dbReference type="SUPFAM" id="SSF53756">
    <property type="entry name" value="UDP-Glycosyltransferase/glycogen phosphorylase"/>
    <property type="match status" value="1"/>
</dbReference>
<dbReference type="Pfam" id="PF00534">
    <property type="entry name" value="Glycos_transf_1"/>
    <property type="match status" value="1"/>
</dbReference>
<keyword evidence="6" id="KW-1185">Reference proteome</keyword>
<evidence type="ECO:0000313" key="5">
    <source>
        <dbReference type="EMBL" id="RXR31844.1"/>
    </source>
</evidence>
<dbReference type="GO" id="GO:0016757">
    <property type="term" value="F:glycosyltransferase activity"/>
    <property type="evidence" value="ECO:0007669"/>
    <property type="project" value="UniProtKB-KW"/>
</dbReference>
<dbReference type="AlphaFoldDB" id="A0A4Q1KS62"/>
<evidence type="ECO:0000313" key="6">
    <source>
        <dbReference type="Proteomes" id="UP000289734"/>
    </source>
</evidence>
<name>A0A4Q1KS62_9FLAO</name>
<feature type="domain" description="Glycosyl transferase family 1" evidence="3">
    <location>
        <begin position="178"/>
        <end position="341"/>
    </location>
</feature>
<evidence type="ECO:0000259" key="3">
    <source>
        <dbReference type="Pfam" id="PF00534"/>
    </source>
</evidence>
<comment type="caution">
    <text evidence="5">The sequence shown here is derived from an EMBL/GenBank/DDBJ whole genome shotgun (WGS) entry which is preliminary data.</text>
</comment>
<evidence type="ECO:0000256" key="1">
    <source>
        <dbReference type="ARBA" id="ARBA00022676"/>
    </source>
</evidence>
<evidence type="ECO:0000259" key="4">
    <source>
        <dbReference type="Pfam" id="PF13439"/>
    </source>
</evidence>
<dbReference type="Pfam" id="PF13439">
    <property type="entry name" value="Glyco_transf_4"/>
    <property type="match status" value="1"/>
</dbReference>
<dbReference type="CDD" id="cd03801">
    <property type="entry name" value="GT4_PimA-like"/>
    <property type="match status" value="1"/>
</dbReference>
<keyword evidence="2 5" id="KW-0808">Transferase</keyword>
<proteinExistence type="predicted"/>
<dbReference type="PANTHER" id="PTHR12526">
    <property type="entry name" value="GLYCOSYLTRANSFERASE"/>
    <property type="match status" value="1"/>
</dbReference>
<dbReference type="EMBL" id="SBKQ01000008">
    <property type="protein sequence ID" value="RXR31844.1"/>
    <property type="molecule type" value="Genomic_DNA"/>
</dbReference>
<accession>A0A4Q1KS62</accession>
<dbReference type="Gene3D" id="3.40.50.2000">
    <property type="entry name" value="Glycogen Phosphorylase B"/>
    <property type="match status" value="2"/>
</dbReference>
<reference evidence="6" key="1">
    <citation type="submission" date="2019-01" db="EMBL/GenBank/DDBJ databases">
        <title>Cytophagaceae bacterium strain CAR-16.</title>
        <authorList>
            <person name="Chen W.-M."/>
        </authorList>
    </citation>
    <scope>NUCLEOTIDE SEQUENCE [LARGE SCALE GENOMIC DNA]</scope>
    <source>
        <strain evidence="6">ICH-30</strain>
    </source>
</reference>
<organism evidence="5 6">
    <name type="scientific">Flavobacterium piscinae</name>
    <dbReference type="NCBI Taxonomy" id="2506424"/>
    <lineage>
        <taxon>Bacteria</taxon>
        <taxon>Pseudomonadati</taxon>
        <taxon>Bacteroidota</taxon>
        <taxon>Flavobacteriia</taxon>
        <taxon>Flavobacteriales</taxon>
        <taxon>Flavobacteriaceae</taxon>
        <taxon>Flavobacterium</taxon>
    </lineage>
</organism>
<evidence type="ECO:0000256" key="2">
    <source>
        <dbReference type="ARBA" id="ARBA00022679"/>
    </source>
</evidence>
<dbReference type="InterPro" id="IPR001296">
    <property type="entry name" value="Glyco_trans_1"/>
</dbReference>